<keyword evidence="4" id="KW-1185">Reference proteome</keyword>
<dbReference type="RefSeq" id="WP_077132979.1">
    <property type="nucleotide sequence ID" value="NZ_CP014263.1"/>
</dbReference>
<protein>
    <submittedName>
        <fullName evidence="3">Uncharacterized protein</fullName>
    </submittedName>
</protein>
<evidence type="ECO:0000313" key="3">
    <source>
        <dbReference type="EMBL" id="AQG81518.1"/>
    </source>
</evidence>
<evidence type="ECO:0000256" key="1">
    <source>
        <dbReference type="SAM" id="Coils"/>
    </source>
</evidence>
<dbReference type="STRING" id="1178516.AWR27_20690"/>
<dbReference type="KEGG" id="smon:AWR27_20690"/>
<keyword evidence="2" id="KW-0812">Transmembrane</keyword>
<keyword evidence="1" id="KW-0175">Coiled coil</keyword>
<dbReference type="OrthoDB" id="837016at2"/>
<reference evidence="3 4" key="1">
    <citation type="submission" date="2016-01" db="EMBL/GenBank/DDBJ databases">
        <authorList>
            <person name="Oliw E.H."/>
        </authorList>
    </citation>
    <scope>NUCLEOTIDE SEQUENCE [LARGE SCALE GENOMIC DNA]</scope>
    <source>
        <strain evidence="3 4">DY10</strain>
    </source>
</reference>
<proteinExistence type="predicted"/>
<evidence type="ECO:0000256" key="2">
    <source>
        <dbReference type="SAM" id="Phobius"/>
    </source>
</evidence>
<name>A0A1P9X1Q3_9BACT</name>
<dbReference type="Proteomes" id="UP000187941">
    <property type="component" value="Chromosome"/>
</dbReference>
<evidence type="ECO:0000313" key="4">
    <source>
        <dbReference type="Proteomes" id="UP000187941"/>
    </source>
</evidence>
<sequence>MSYPQLPEYEPHPDLWHRIEADLDTDERLARAVGDLPLFAPQADLWERIDAELNNEAGRVVVHPATEAKRWPLFRNVQPLWAGMAAAACVVLVGIWLFWRPTNSANERIEYAVETSTNWSGASAETATDADRRAEEFITQQCAEQALVCNRPEVHELRVQLDELKTEAQRLDNERQIFGDDPALVRAQVKLENQRAEVTKELITRLRS</sequence>
<feature type="coiled-coil region" evidence="1">
    <location>
        <begin position="154"/>
        <end position="181"/>
    </location>
</feature>
<feature type="transmembrane region" description="Helical" evidence="2">
    <location>
        <begin position="80"/>
        <end position="99"/>
    </location>
</feature>
<keyword evidence="2" id="KW-0472">Membrane</keyword>
<dbReference type="EMBL" id="CP014263">
    <property type="protein sequence ID" value="AQG81518.1"/>
    <property type="molecule type" value="Genomic_DNA"/>
</dbReference>
<keyword evidence="2" id="KW-1133">Transmembrane helix</keyword>
<gene>
    <name evidence="3" type="ORF">AWR27_20690</name>
</gene>
<organism evidence="3 4">
    <name type="scientific">Spirosoma montaniterrae</name>
    <dbReference type="NCBI Taxonomy" id="1178516"/>
    <lineage>
        <taxon>Bacteria</taxon>
        <taxon>Pseudomonadati</taxon>
        <taxon>Bacteroidota</taxon>
        <taxon>Cytophagia</taxon>
        <taxon>Cytophagales</taxon>
        <taxon>Cytophagaceae</taxon>
        <taxon>Spirosoma</taxon>
    </lineage>
</organism>
<accession>A0A1P9X1Q3</accession>
<dbReference type="AlphaFoldDB" id="A0A1P9X1Q3"/>